<sequence>MTGRRDSADVMPEAVAGIVSRTLAAVVDLLVVLVLMGAAFLAVAGVRFLVSPIAFRWPSPSWTQSVTVSGLLAVGYLTVGWAIAGRSYGAAVLGLRVRSARGAQPGWVRAGLRAVLCVAFPLGLAWAVVSRRRRSLQDLVVGTVVVYDWEPRDGQVSPPGGVPGGAEPVHRRLTRVEEEPP</sequence>
<evidence type="ECO:0000256" key="6">
    <source>
        <dbReference type="SAM" id="MobiDB-lite"/>
    </source>
</evidence>
<evidence type="ECO:0000259" key="8">
    <source>
        <dbReference type="Pfam" id="PF06271"/>
    </source>
</evidence>
<accession>A0ABW3VBV0</accession>
<keyword evidence="3 7" id="KW-0812">Transmembrane</keyword>
<dbReference type="PANTHER" id="PTHR36115">
    <property type="entry name" value="PROLINE-RICH ANTIGEN HOMOLOG-RELATED"/>
    <property type="match status" value="1"/>
</dbReference>
<evidence type="ECO:0000256" key="7">
    <source>
        <dbReference type="SAM" id="Phobius"/>
    </source>
</evidence>
<keyword evidence="4 7" id="KW-1133">Transmembrane helix</keyword>
<feature type="transmembrane region" description="Helical" evidence="7">
    <location>
        <begin position="62"/>
        <end position="84"/>
    </location>
</feature>
<feature type="transmembrane region" description="Helical" evidence="7">
    <location>
        <begin position="110"/>
        <end position="129"/>
    </location>
</feature>
<comment type="subcellular location">
    <subcellularLocation>
        <location evidence="1">Cell membrane</location>
        <topology evidence="1">Multi-pass membrane protein</topology>
    </subcellularLocation>
</comment>
<evidence type="ECO:0000313" key="10">
    <source>
        <dbReference type="Proteomes" id="UP001597182"/>
    </source>
</evidence>
<evidence type="ECO:0000256" key="2">
    <source>
        <dbReference type="ARBA" id="ARBA00022475"/>
    </source>
</evidence>
<name>A0ABW3VBV0_9PSEU</name>
<feature type="region of interest" description="Disordered" evidence="6">
    <location>
        <begin position="154"/>
        <end position="181"/>
    </location>
</feature>
<keyword evidence="5 7" id="KW-0472">Membrane</keyword>
<feature type="transmembrane region" description="Helical" evidence="7">
    <location>
        <begin position="29"/>
        <end position="50"/>
    </location>
</feature>
<evidence type="ECO:0000256" key="4">
    <source>
        <dbReference type="ARBA" id="ARBA00022989"/>
    </source>
</evidence>
<evidence type="ECO:0000256" key="5">
    <source>
        <dbReference type="ARBA" id="ARBA00023136"/>
    </source>
</evidence>
<dbReference type="InterPro" id="IPR010432">
    <property type="entry name" value="RDD"/>
</dbReference>
<feature type="compositionally biased region" description="Basic and acidic residues" evidence="6">
    <location>
        <begin position="168"/>
        <end position="181"/>
    </location>
</feature>
<comment type="caution">
    <text evidence="9">The sequence shown here is derived from an EMBL/GenBank/DDBJ whole genome shotgun (WGS) entry which is preliminary data.</text>
</comment>
<protein>
    <submittedName>
        <fullName evidence="9">RDD family protein</fullName>
    </submittedName>
</protein>
<proteinExistence type="predicted"/>
<evidence type="ECO:0000256" key="1">
    <source>
        <dbReference type="ARBA" id="ARBA00004651"/>
    </source>
</evidence>
<organism evidence="9 10">
    <name type="scientific">Pseudonocardia benzenivorans</name>
    <dbReference type="NCBI Taxonomy" id="228005"/>
    <lineage>
        <taxon>Bacteria</taxon>
        <taxon>Bacillati</taxon>
        <taxon>Actinomycetota</taxon>
        <taxon>Actinomycetes</taxon>
        <taxon>Pseudonocardiales</taxon>
        <taxon>Pseudonocardiaceae</taxon>
        <taxon>Pseudonocardia</taxon>
    </lineage>
</organism>
<dbReference type="EMBL" id="JBHTMB010000012">
    <property type="protein sequence ID" value="MFD1232050.1"/>
    <property type="molecule type" value="Genomic_DNA"/>
</dbReference>
<gene>
    <name evidence="9" type="ORF">ACFQ34_02020</name>
</gene>
<reference evidence="10" key="1">
    <citation type="journal article" date="2019" name="Int. J. Syst. Evol. Microbiol.">
        <title>The Global Catalogue of Microorganisms (GCM) 10K type strain sequencing project: providing services to taxonomists for standard genome sequencing and annotation.</title>
        <authorList>
            <consortium name="The Broad Institute Genomics Platform"/>
            <consortium name="The Broad Institute Genome Sequencing Center for Infectious Disease"/>
            <person name="Wu L."/>
            <person name="Ma J."/>
        </authorList>
    </citation>
    <scope>NUCLEOTIDE SEQUENCE [LARGE SCALE GENOMIC DNA]</scope>
    <source>
        <strain evidence="10">CCUG 49018</strain>
    </source>
</reference>
<dbReference type="Proteomes" id="UP001597182">
    <property type="component" value="Unassembled WGS sequence"/>
</dbReference>
<keyword evidence="10" id="KW-1185">Reference proteome</keyword>
<evidence type="ECO:0000256" key="3">
    <source>
        <dbReference type="ARBA" id="ARBA00022692"/>
    </source>
</evidence>
<keyword evidence="2" id="KW-1003">Cell membrane</keyword>
<evidence type="ECO:0000313" key="9">
    <source>
        <dbReference type="EMBL" id="MFD1232050.1"/>
    </source>
</evidence>
<dbReference type="InterPro" id="IPR051791">
    <property type="entry name" value="Pra-immunoreactive"/>
</dbReference>
<dbReference type="Pfam" id="PF06271">
    <property type="entry name" value="RDD"/>
    <property type="match status" value="1"/>
</dbReference>
<feature type="domain" description="RDD" evidence="8">
    <location>
        <begin position="15"/>
        <end position="140"/>
    </location>
</feature>